<name>A0ABP7S0C6_9SPHN</name>
<feature type="compositionally biased region" description="Basic and acidic residues" evidence="1">
    <location>
        <begin position="57"/>
        <end position="66"/>
    </location>
</feature>
<evidence type="ECO:0000313" key="3">
    <source>
        <dbReference type="Proteomes" id="UP001501310"/>
    </source>
</evidence>
<feature type="compositionally biased region" description="Basic and acidic residues" evidence="1">
    <location>
        <begin position="77"/>
        <end position="87"/>
    </location>
</feature>
<protein>
    <submittedName>
        <fullName evidence="2">Uncharacterized protein</fullName>
    </submittedName>
</protein>
<keyword evidence="3" id="KW-1185">Reference proteome</keyword>
<comment type="caution">
    <text evidence="2">The sequence shown here is derived from an EMBL/GenBank/DDBJ whole genome shotgun (WGS) entry which is preliminary data.</text>
</comment>
<dbReference type="Proteomes" id="UP001501310">
    <property type="component" value="Unassembled WGS sequence"/>
</dbReference>
<organism evidence="2 3">
    <name type="scientific">Sphingomonas humi</name>
    <dbReference type="NCBI Taxonomy" id="335630"/>
    <lineage>
        <taxon>Bacteria</taxon>
        <taxon>Pseudomonadati</taxon>
        <taxon>Pseudomonadota</taxon>
        <taxon>Alphaproteobacteria</taxon>
        <taxon>Sphingomonadales</taxon>
        <taxon>Sphingomonadaceae</taxon>
        <taxon>Sphingomonas</taxon>
    </lineage>
</organism>
<proteinExistence type="predicted"/>
<evidence type="ECO:0000256" key="1">
    <source>
        <dbReference type="SAM" id="MobiDB-lite"/>
    </source>
</evidence>
<reference evidence="3" key="1">
    <citation type="journal article" date="2019" name="Int. J. Syst. Evol. Microbiol.">
        <title>The Global Catalogue of Microorganisms (GCM) 10K type strain sequencing project: providing services to taxonomists for standard genome sequencing and annotation.</title>
        <authorList>
            <consortium name="The Broad Institute Genomics Platform"/>
            <consortium name="The Broad Institute Genome Sequencing Center for Infectious Disease"/>
            <person name="Wu L."/>
            <person name="Ma J."/>
        </authorList>
    </citation>
    <scope>NUCLEOTIDE SEQUENCE [LARGE SCALE GENOMIC DNA]</scope>
    <source>
        <strain evidence="3">JCM 16603</strain>
    </source>
</reference>
<dbReference type="EMBL" id="BAAAZD010000002">
    <property type="protein sequence ID" value="GAA4004838.1"/>
    <property type="molecule type" value="Genomic_DNA"/>
</dbReference>
<feature type="compositionally biased region" description="Basic and acidic residues" evidence="1">
    <location>
        <begin position="1"/>
        <end position="29"/>
    </location>
</feature>
<sequence>MGRDAFERKRIDASGGEDQDRRSGTDKWSKGLRTGARQVREATAEPDGSEGEPQGEPEWRSGEGARETGQPIETDATPERASEDRGTLKLFLRDGASA</sequence>
<evidence type="ECO:0000313" key="2">
    <source>
        <dbReference type="EMBL" id="GAA4004838.1"/>
    </source>
</evidence>
<gene>
    <name evidence="2" type="ORF">GCM10022211_16180</name>
</gene>
<accession>A0ABP7S0C6</accession>
<feature type="region of interest" description="Disordered" evidence="1">
    <location>
        <begin position="1"/>
        <end position="98"/>
    </location>
</feature>